<dbReference type="CDD" id="cd12174">
    <property type="entry name" value="PGDH_like_3"/>
    <property type="match status" value="1"/>
</dbReference>
<dbReference type="STRING" id="214095.RU97_GL002163"/>
<comment type="catalytic activity">
    <reaction evidence="11">
        <text>(2R)-3-phosphoglycerate + NAD(+) = 3-phosphooxypyruvate + NADH + H(+)</text>
        <dbReference type="Rhea" id="RHEA:12641"/>
        <dbReference type="ChEBI" id="CHEBI:15378"/>
        <dbReference type="ChEBI" id="CHEBI:18110"/>
        <dbReference type="ChEBI" id="CHEBI:57540"/>
        <dbReference type="ChEBI" id="CHEBI:57945"/>
        <dbReference type="ChEBI" id="CHEBI:58272"/>
        <dbReference type="EC" id="1.1.1.95"/>
    </reaction>
</comment>
<evidence type="ECO:0000256" key="11">
    <source>
        <dbReference type="ARBA" id="ARBA00048731"/>
    </source>
</evidence>
<dbReference type="InterPro" id="IPR002912">
    <property type="entry name" value="ACT_dom"/>
</dbReference>
<dbReference type="SUPFAM" id="SSF51735">
    <property type="entry name" value="NAD(P)-binding Rossmann-fold domains"/>
    <property type="match status" value="1"/>
</dbReference>
<gene>
    <name evidence="14" type="ORF">RU97_GL002163</name>
</gene>
<evidence type="ECO:0000256" key="6">
    <source>
        <dbReference type="ARBA" id="ARBA00021582"/>
    </source>
</evidence>
<dbReference type="Pfam" id="PF00389">
    <property type="entry name" value="2-Hacid_dh"/>
    <property type="match status" value="1"/>
</dbReference>
<comment type="function">
    <text evidence="1">Catalyzes the reversible oxidation of 3-phospho-D-glycerate to 3-phosphonooxypyruvate, the first step of the phosphorylated L-serine biosynthesis pathway. Also catalyzes the reversible oxidation of 2-hydroxyglutarate to 2-oxoglutarate.</text>
</comment>
<evidence type="ECO:0000256" key="8">
    <source>
        <dbReference type="ARBA" id="ARBA00023027"/>
    </source>
</evidence>
<comment type="caution">
    <text evidence="14">The sequence shown here is derived from an EMBL/GenBank/DDBJ whole genome shotgun (WGS) entry which is preliminary data.</text>
</comment>
<dbReference type="PANTHER" id="PTHR42938">
    <property type="entry name" value="FORMATE DEHYDROGENASE 1"/>
    <property type="match status" value="1"/>
</dbReference>
<evidence type="ECO:0000256" key="1">
    <source>
        <dbReference type="ARBA" id="ARBA00003800"/>
    </source>
</evidence>
<evidence type="ECO:0000313" key="15">
    <source>
        <dbReference type="Proteomes" id="UP000181884"/>
    </source>
</evidence>
<dbReference type="GO" id="GO:0004617">
    <property type="term" value="F:phosphoglycerate dehydrogenase activity"/>
    <property type="evidence" value="ECO:0007669"/>
    <property type="project" value="UniProtKB-EC"/>
</dbReference>
<evidence type="ECO:0000256" key="5">
    <source>
        <dbReference type="ARBA" id="ARBA00013143"/>
    </source>
</evidence>
<dbReference type="Proteomes" id="UP000181884">
    <property type="component" value="Unassembled WGS sequence"/>
</dbReference>
<evidence type="ECO:0000313" key="14">
    <source>
        <dbReference type="EMBL" id="OJG18090.1"/>
    </source>
</evidence>
<feature type="domain" description="ACT" evidence="13">
    <location>
        <begin position="306"/>
        <end position="378"/>
    </location>
</feature>
<organism evidence="14 15">
    <name type="scientific">Enterococcus canis</name>
    <dbReference type="NCBI Taxonomy" id="214095"/>
    <lineage>
        <taxon>Bacteria</taxon>
        <taxon>Bacillati</taxon>
        <taxon>Bacillota</taxon>
        <taxon>Bacilli</taxon>
        <taxon>Lactobacillales</taxon>
        <taxon>Enterococcaceae</taxon>
        <taxon>Enterococcus</taxon>
    </lineage>
</organism>
<dbReference type="InterPro" id="IPR006139">
    <property type="entry name" value="D-isomer_2_OHA_DH_cat_dom"/>
</dbReference>
<keyword evidence="8" id="KW-0520">NAD</keyword>
<dbReference type="SUPFAM" id="SSF55021">
    <property type="entry name" value="ACT-like"/>
    <property type="match status" value="1"/>
</dbReference>
<dbReference type="EMBL" id="JXKH01000005">
    <property type="protein sequence ID" value="OJG18090.1"/>
    <property type="molecule type" value="Genomic_DNA"/>
</dbReference>
<comment type="similarity">
    <text evidence="3 12">Belongs to the D-isomer specific 2-hydroxyacid dehydrogenase family.</text>
</comment>
<dbReference type="PROSITE" id="PS00065">
    <property type="entry name" value="D_2_HYDROXYACID_DH_1"/>
    <property type="match status" value="1"/>
</dbReference>
<evidence type="ECO:0000256" key="3">
    <source>
        <dbReference type="ARBA" id="ARBA00005854"/>
    </source>
</evidence>
<dbReference type="CDD" id="cd04901">
    <property type="entry name" value="ACT_3PGDH"/>
    <property type="match status" value="1"/>
</dbReference>
<dbReference type="SUPFAM" id="SSF52283">
    <property type="entry name" value="Formate/glycerate dehydrogenase catalytic domain-like"/>
    <property type="match status" value="1"/>
</dbReference>
<dbReference type="InterPro" id="IPR036291">
    <property type="entry name" value="NAD(P)-bd_dom_sf"/>
</dbReference>
<keyword evidence="15" id="KW-1185">Reference proteome</keyword>
<dbReference type="PROSITE" id="PS51671">
    <property type="entry name" value="ACT"/>
    <property type="match status" value="1"/>
</dbReference>
<comment type="catalytic activity">
    <reaction evidence="10">
        <text>(R)-2-hydroxyglutarate + NAD(+) = 2-oxoglutarate + NADH + H(+)</text>
        <dbReference type="Rhea" id="RHEA:49612"/>
        <dbReference type="ChEBI" id="CHEBI:15378"/>
        <dbReference type="ChEBI" id="CHEBI:15801"/>
        <dbReference type="ChEBI" id="CHEBI:16810"/>
        <dbReference type="ChEBI" id="CHEBI:57540"/>
        <dbReference type="ChEBI" id="CHEBI:57945"/>
        <dbReference type="EC" id="1.1.1.399"/>
    </reaction>
</comment>
<comment type="pathway">
    <text evidence="2">Amino-acid biosynthesis; L-serine biosynthesis; L-serine from 3-phospho-D-glycerate: step 1/3.</text>
</comment>
<dbReference type="InterPro" id="IPR029752">
    <property type="entry name" value="D-isomer_DH_CS1"/>
</dbReference>
<accession>A0A1L8RE80</accession>
<evidence type="ECO:0000256" key="9">
    <source>
        <dbReference type="ARBA" id="ARBA00030455"/>
    </source>
</evidence>
<dbReference type="EC" id="1.1.1.95" evidence="5"/>
<dbReference type="GO" id="GO:0051287">
    <property type="term" value="F:NAD binding"/>
    <property type="evidence" value="ECO:0007669"/>
    <property type="project" value="InterPro"/>
</dbReference>
<dbReference type="UniPathway" id="UPA00135">
    <property type="reaction ID" value="UER00196"/>
</dbReference>
<evidence type="ECO:0000259" key="13">
    <source>
        <dbReference type="PROSITE" id="PS51671"/>
    </source>
</evidence>
<sequence length="384" mass="41837">MIAKEGLAKLQQAGFTLNQTQAPIAALVRSQPLHDWQWPSSLLAIARAGAGTNNVPLERATAAGVVVFNTPGANANAVKELVLASLLLSVRPILKGAQWVQTLTGDISSQVEQAKQQFSGTELEGKRLGVIGLGAIGALVANDAYRLGMEVVGYDPFVSVDTAWNISRRVHRAADLSTILACDFITLHMPLTDKTRHFINAKLLQKIKPKTILLNFSRGELVDTPSLLAALAENRLKGYVTDFAEEALLQQENILVLPHLGAATIEAEVNCAKMAAKSLVRFWETGAITHSVNFPTVDMAFNSPLRITIIHENVPNMLGQISTTVADFGLNIDHLINNSRGDYAYTMIDVSNIPQKSPALSQKLQELDHVIRVRFIKNQRQVSD</sequence>
<dbReference type="InterPro" id="IPR045865">
    <property type="entry name" value="ACT-like_dom_sf"/>
</dbReference>
<proteinExistence type="inferred from homology"/>
<dbReference type="EC" id="1.1.1.399" evidence="4"/>
<reference evidence="14 15" key="1">
    <citation type="submission" date="2014-12" db="EMBL/GenBank/DDBJ databases">
        <title>Draft genome sequences of 29 type strains of Enterococci.</title>
        <authorList>
            <person name="Zhong Z."/>
            <person name="Sun Z."/>
            <person name="Liu W."/>
            <person name="Zhang W."/>
            <person name="Zhang H."/>
        </authorList>
    </citation>
    <scope>NUCLEOTIDE SEQUENCE [LARGE SCALE GENOMIC DNA]</scope>
    <source>
        <strain evidence="14 15">DSM 17029</strain>
    </source>
</reference>
<dbReference type="InterPro" id="IPR006140">
    <property type="entry name" value="D-isomer_DH_NAD-bd"/>
</dbReference>
<evidence type="ECO:0000256" key="10">
    <source>
        <dbReference type="ARBA" id="ARBA00048126"/>
    </source>
</evidence>
<protein>
    <recommendedName>
        <fullName evidence="6">D-3-phosphoglycerate dehydrogenase</fullName>
        <ecNumber evidence="4">1.1.1.399</ecNumber>
        <ecNumber evidence="5">1.1.1.95</ecNumber>
    </recommendedName>
    <alternativeName>
        <fullName evidence="9">2-oxoglutarate reductase</fullName>
    </alternativeName>
</protein>
<dbReference type="PANTHER" id="PTHR42938:SF47">
    <property type="entry name" value="HYDROXYPYRUVATE REDUCTASE"/>
    <property type="match status" value="1"/>
</dbReference>
<dbReference type="AlphaFoldDB" id="A0A1L8RE80"/>
<evidence type="ECO:0000256" key="2">
    <source>
        <dbReference type="ARBA" id="ARBA00005216"/>
    </source>
</evidence>
<keyword evidence="7 12" id="KW-0560">Oxidoreductase</keyword>
<dbReference type="Gene3D" id="3.30.70.260">
    <property type="match status" value="1"/>
</dbReference>
<name>A0A1L8RE80_9ENTE</name>
<dbReference type="Gene3D" id="3.40.50.720">
    <property type="entry name" value="NAD(P)-binding Rossmann-like Domain"/>
    <property type="match status" value="2"/>
</dbReference>
<evidence type="ECO:0000256" key="4">
    <source>
        <dbReference type="ARBA" id="ARBA00013001"/>
    </source>
</evidence>
<dbReference type="Pfam" id="PF02826">
    <property type="entry name" value="2-Hacid_dh_C"/>
    <property type="match status" value="1"/>
</dbReference>
<evidence type="ECO:0000256" key="12">
    <source>
        <dbReference type="RuleBase" id="RU003719"/>
    </source>
</evidence>
<evidence type="ECO:0000256" key="7">
    <source>
        <dbReference type="ARBA" id="ARBA00023002"/>
    </source>
</evidence>